<evidence type="ECO:0000313" key="2">
    <source>
        <dbReference type="Proteomes" id="UP000248579"/>
    </source>
</evidence>
<protein>
    <submittedName>
        <fullName evidence="1">Putative tail component</fullName>
    </submittedName>
</protein>
<evidence type="ECO:0000313" key="1">
    <source>
        <dbReference type="EMBL" id="BBD20158.1"/>
    </source>
</evidence>
<reference evidence="1 2" key="1">
    <citation type="submission" date="2017-09" db="EMBL/GenBank/DDBJ databases">
        <title>Genome analysis of the Dairy Lactobacillus paracasei phage T25.</title>
        <authorList>
            <person name="Sunthornthummas S."/>
        </authorList>
    </citation>
    <scope>NUCLEOTIDE SEQUENCE [LARGE SCALE GENOMIC DNA]</scope>
</reference>
<dbReference type="EMBL" id="AP018361">
    <property type="protein sequence ID" value="BBD20158.1"/>
    <property type="molecule type" value="Genomic_DNA"/>
</dbReference>
<dbReference type="Proteomes" id="UP000248579">
    <property type="component" value="Segment"/>
</dbReference>
<dbReference type="Pfam" id="PF06896">
    <property type="entry name" value="Phage_TAC_3"/>
    <property type="match status" value="1"/>
</dbReference>
<accession>A0A2Z6BEK6</accession>
<dbReference type="InterPro" id="IPR009681">
    <property type="entry name" value="Phage_TAC_Siphoviridae"/>
</dbReference>
<sequence>MNGSRTCAIFYAQKSLSGELGGVRFATATLSNTEDGTNMKIKVSQLSNRVHEVKTTNRNMEKMYDLQLLMAKADDVADMEPVEIIKMQRDMLHDSIEFLTTVLSLNKQETDKLGDLEFADTIQAVNYTFERMMGMSDEDIDLAAKKQDASKSKD</sequence>
<name>A0A2Z6BEK6_9CAUD</name>
<keyword evidence="2" id="KW-1185">Reference proteome</keyword>
<proteinExistence type="predicted"/>
<organism evidence="1 2">
    <name type="scientific">Lactobacillus phage T25</name>
    <dbReference type="NCBI Taxonomy" id="2036055"/>
    <lineage>
        <taxon>Viruses</taxon>
        <taxon>Duplodnaviria</taxon>
        <taxon>Heunggongvirae</taxon>
        <taxon>Uroviricota</taxon>
        <taxon>Caudoviricetes</taxon>
        <taxon>Sukhumvitvirus</taxon>
        <taxon>Sukhumvitvirus T25</taxon>
    </lineage>
</organism>
<dbReference type="KEGG" id="vg:55632485"/>
<dbReference type="RefSeq" id="YP_009829549.1">
    <property type="nucleotide sequence ID" value="NC_048625.1"/>
</dbReference>
<dbReference type="GeneID" id="55632485"/>